<dbReference type="InterPro" id="IPR043502">
    <property type="entry name" value="DNA/RNA_pol_sf"/>
</dbReference>
<evidence type="ECO:0000313" key="3">
    <source>
        <dbReference type="Proteomes" id="UP000321570"/>
    </source>
</evidence>
<sequence length="195" mass="22320">MAVIWILETFEQLRKCHYHINGTIFLSLISYYSPFLSTLHNIRGLQNESLRKDTKCNRTPKCEKAFTKLEDMPTTDMLLPHHNPDQPIIVTSMQLSLIASLMVQKDNRSPTETLMDRKPRTIRTALLSKDSTFLSSSSRPKKILATGAAVCVHDQRQKSTWLKVMKLQPSNQQSHHSENSRKCSEKSPADPPFKN</sequence>
<reference evidence="2 3" key="1">
    <citation type="submission" date="2019-07" db="EMBL/GenBank/DDBJ databases">
        <authorList>
            <person name="Jastrzebski P J."/>
            <person name="Paukszto L."/>
            <person name="Jastrzebski P J."/>
        </authorList>
    </citation>
    <scope>NUCLEOTIDE SEQUENCE [LARGE SCALE GENOMIC DNA]</scope>
    <source>
        <strain evidence="2 3">WMS-il1</strain>
    </source>
</reference>
<evidence type="ECO:0000313" key="2">
    <source>
        <dbReference type="EMBL" id="VUZ52856.1"/>
    </source>
</evidence>
<dbReference type="AlphaFoldDB" id="A0A564Z0B1"/>
<feature type="region of interest" description="Disordered" evidence="1">
    <location>
        <begin position="168"/>
        <end position="195"/>
    </location>
</feature>
<name>A0A564Z0B1_HYMDI</name>
<keyword evidence="3" id="KW-1185">Reference proteome</keyword>
<proteinExistence type="predicted"/>
<accession>A0A564Z0B1</accession>
<gene>
    <name evidence="2" type="ORF">WMSIL1_LOCUS11272</name>
</gene>
<evidence type="ECO:0000256" key="1">
    <source>
        <dbReference type="SAM" id="MobiDB-lite"/>
    </source>
</evidence>
<organism evidence="2 3">
    <name type="scientific">Hymenolepis diminuta</name>
    <name type="common">Rat tapeworm</name>
    <dbReference type="NCBI Taxonomy" id="6216"/>
    <lineage>
        <taxon>Eukaryota</taxon>
        <taxon>Metazoa</taxon>
        <taxon>Spiralia</taxon>
        <taxon>Lophotrochozoa</taxon>
        <taxon>Platyhelminthes</taxon>
        <taxon>Cestoda</taxon>
        <taxon>Eucestoda</taxon>
        <taxon>Cyclophyllidea</taxon>
        <taxon>Hymenolepididae</taxon>
        <taxon>Hymenolepis</taxon>
    </lineage>
</organism>
<dbReference type="EMBL" id="CABIJS010000532">
    <property type="protein sequence ID" value="VUZ52856.1"/>
    <property type="molecule type" value="Genomic_DNA"/>
</dbReference>
<protein>
    <submittedName>
        <fullName evidence="2">Uncharacterized protein</fullName>
    </submittedName>
</protein>
<feature type="compositionally biased region" description="Basic and acidic residues" evidence="1">
    <location>
        <begin position="175"/>
        <end position="188"/>
    </location>
</feature>
<dbReference type="Proteomes" id="UP000321570">
    <property type="component" value="Unassembled WGS sequence"/>
</dbReference>
<dbReference type="SUPFAM" id="SSF56672">
    <property type="entry name" value="DNA/RNA polymerases"/>
    <property type="match status" value="1"/>
</dbReference>